<organism evidence="2 3">
    <name type="scientific">Pseudocohnilembus persalinus</name>
    <name type="common">Ciliate</name>
    <dbReference type="NCBI Taxonomy" id="266149"/>
    <lineage>
        <taxon>Eukaryota</taxon>
        <taxon>Sar</taxon>
        <taxon>Alveolata</taxon>
        <taxon>Ciliophora</taxon>
        <taxon>Intramacronucleata</taxon>
        <taxon>Oligohymenophorea</taxon>
        <taxon>Scuticociliatia</taxon>
        <taxon>Philasterida</taxon>
        <taxon>Pseudocohnilembidae</taxon>
        <taxon>Pseudocohnilembus</taxon>
    </lineage>
</organism>
<feature type="coiled-coil region" evidence="1">
    <location>
        <begin position="111"/>
        <end position="149"/>
    </location>
</feature>
<dbReference type="EMBL" id="LDAU01000170">
    <property type="protein sequence ID" value="KRX01402.1"/>
    <property type="molecule type" value="Genomic_DNA"/>
</dbReference>
<gene>
    <name evidence="2" type="ORF">PPERSA_01305</name>
</gene>
<name>A0A0V0QH01_PSEPJ</name>
<evidence type="ECO:0000313" key="2">
    <source>
        <dbReference type="EMBL" id="KRX01402.1"/>
    </source>
</evidence>
<evidence type="ECO:0000313" key="3">
    <source>
        <dbReference type="Proteomes" id="UP000054937"/>
    </source>
</evidence>
<reference evidence="2 3" key="1">
    <citation type="journal article" date="2015" name="Sci. Rep.">
        <title>Genome of the facultative scuticociliatosis pathogen Pseudocohnilembus persalinus provides insight into its virulence through horizontal gene transfer.</title>
        <authorList>
            <person name="Xiong J."/>
            <person name="Wang G."/>
            <person name="Cheng J."/>
            <person name="Tian M."/>
            <person name="Pan X."/>
            <person name="Warren A."/>
            <person name="Jiang C."/>
            <person name="Yuan D."/>
            <person name="Miao W."/>
        </authorList>
    </citation>
    <scope>NUCLEOTIDE SEQUENCE [LARGE SCALE GENOMIC DNA]</scope>
    <source>
        <strain evidence="2">36N120E</strain>
    </source>
</reference>
<dbReference type="Proteomes" id="UP000054937">
    <property type="component" value="Unassembled WGS sequence"/>
</dbReference>
<dbReference type="AlphaFoldDB" id="A0A0V0QH01"/>
<sequence length="164" mass="19692">MTERVSQLEESFFSQLNQFQDMFEFLNKLDPQNQEENKKKIEEFTNQIADQFQETDKKIHNLEILQQIKNTNINEDQLLSYMNKNNANQDHIRHQSANHLSEIIKKQITFYQQQEQDLEQALLERDEAIQEYNSQKQEIQDLNNQFKDTIMSISQNCFKITSNQ</sequence>
<evidence type="ECO:0000256" key="1">
    <source>
        <dbReference type="SAM" id="Coils"/>
    </source>
</evidence>
<accession>A0A0V0QH01</accession>
<protein>
    <submittedName>
        <fullName evidence="2">Uncharacterized protein</fullName>
    </submittedName>
</protein>
<proteinExistence type="predicted"/>
<keyword evidence="1" id="KW-0175">Coiled coil</keyword>
<comment type="caution">
    <text evidence="2">The sequence shown here is derived from an EMBL/GenBank/DDBJ whole genome shotgun (WGS) entry which is preliminary data.</text>
</comment>
<dbReference type="InParanoid" id="A0A0V0QH01"/>
<keyword evidence="3" id="KW-1185">Reference proteome</keyword>